<sequence length="219" mass="23977">MSKNALIFPSTLNYRVSVNDSLSLRMILAQRVPIDELVWYHLFNFRTPRRLGGGQLQMNIRSVKYDDRGPYLVFFPVNNPTRRVLLQGLTMVVVRKCIAGKYGRGCELSCPPCENGAICDDNSGSCICPPGFKGELCEIACGPNKFGAKCQHVCSTDLEEGCKGKMFCMADPYGCSCATGLSGIICTLPCADSKYGEGCLLDCHCQLDKCDPYTGACLH</sequence>
<feature type="disulfide bond" evidence="1">
    <location>
        <begin position="128"/>
        <end position="137"/>
    </location>
</feature>
<dbReference type="eggNOG" id="KOG0200">
    <property type="taxonomic scope" value="Eukaryota"/>
</dbReference>
<dbReference type="PANTHER" id="PTHR24035:SF109">
    <property type="entry name" value="PROTEIN DRAPER"/>
    <property type="match status" value="1"/>
</dbReference>
<dbReference type="InParanoid" id="H2Z3R8"/>
<evidence type="ECO:0000313" key="3">
    <source>
        <dbReference type="Ensembl" id="ENSCSAVP00000012230.1"/>
    </source>
</evidence>
<dbReference type="AlphaFoldDB" id="H2Z3R8"/>
<evidence type="ECO:0000259" key="2">
    <source>
        <dbReference type="PROSITE" id="PS50026"/>
    </source>
</evidence>
<dbReference type="PROSITE" id="PS00022">
    <property type="entry name" value="EGF_1"/>
    <property type="match status" value="1"/>
</dbReference>
<keyword evidence="1" id="KW-1015">Disulfide bond</keyword>
<reference evidence="3" key="3">
    <citation type="submission" date="2025-09" db="UniProtKB">
        <authorList>
            <consortium name="Ensembl"/>
        </authorList>
    </citation>
    <scope>IDENTIFICATION</scope>
</reference>
<comment type="caution">
    <text evidence="1">Lacks conserved residue(s) required for the propagation of feature annotation.</text>
</comment>
<accession>H2Z3R8</accession>
<keyword evidence="1" id="KW-0245">EGF-like domain</keyword>
<dbReference type="STRING" id="51511.ENSCSAVP00000012230"/>
<evidence type="ECO:0000256" key="1">
    <source>
        <dbReference type="PROSITE-ProRule" id="PRU00076"/>
    </source>
</evidence>
<dbReference type="Proteomes" id="UP000007875">
    <property type="component" value="Unassembled WGS sequence"/>
</dbReference>
<dbReference type="InterPro" id="IPR000742">
    <property type="entry name" value="EGF"/>
</dbReference>
<keyword evidence="4" id="KW-1185">Reference proteome</keyword>
<dbReference type="Ensembl" id="ENSCSAVT00000012372.1">
    <property type="protein sequence ID" value="ENSCSAVP00000012230.1"/>
    <property type="gene ID" value="ENSCSAVG00000007197.1"/>
</dbReference>
<dbReference type="CDD" id="cd00054">
    <property type="entry name" value="EGF_CA"/>
    <property type="match status" value="1"/>
</dbReference>
<dbReference type="Gene3D" id="2.170.300.10">
    <property type="entry name" value="Tie2 ligand-binding domain superfamily"/>
    <property type="match status" value="1"/>
</dbReference>
<dbReference type="PANTHER" id="PTHR24035">
    <property type="entry name" value="MULTIPLE EPIDERMAL GROWTH FACTOR-LIKE DOMAINS PROTEIN"/>
    <property type="match status" value="1"/>
</dbReference>
<reference evidence="4" key="1">
    <citation type="submission" date="2003-08" db="EMBL/GenBank/DDBJ databases">
        <authorList>
            <person name="Birren B."/>
            <person name="Nusbaum C."/>
            <person name="Abebe A."/>
            <person name="Abouelleil A."/>
            <person name="Adekoya E."/>
            <person name="Ait-zahra M."/>
            <person name="Allen N."/>
            <person name="Allen T."/>
            <person name="An P."/>
            <person name="Anderson M."/>
            <person name="Anderson S."/>
            <person name="Arachchi H."/>
            <person name="Armbruster J."/>
            <person name="Bachantsang P."/>
            <person name="Baldwin J."/>
            <person name="Barry A."/>
            <person name="Bayul T."/>
            <person name="Blitshsteyn B."/>
            <person name="Bloom T."/>
            <person name="Blye J."/>
            <person name="Boguslavskiy L."/>
            <person name="Borowsky M."/>
            <person name="Boukhgalter B."/>
            <person name="Brunache A."/>
            <person name="Butler J."/>
            <person name="Calixte N."/>
            <person name="Calvo S."/>
            <person name="Camarata J."/>
            <person name="Campo K."/>
            <person name="Chang J."/>
            <person name="Cheshatsang Y."/>
            <person name="Citroen M."/>
            <person name="Collymore A."/>
            <person name="Considine T."/>
            <person name="Cook A."/>
            <person name="Cooke P."/>
            <person name="Corum B."/>
            <person name="Cuomo C."/>
            <person name="David R."/>
            <person name="Dawoe T."/>
            <person name="Degray S."/>
            <person name="Dodge S."/>
            <person name="Dooley K."/>
            <person name="Dorje P."/>
            <person name="Dorjee K."/>
            <person name="Dorris L."/>
            <person name="Duffey N."/>
            <person name="Dupes A."/>
            <person name="Elkins T."/>
            <person name="Engels R."/>
            <person name="Erickson J."/>
            <person name="Farina A."/>
            <person name="Faro S."/>
            <person name="Ferreira P."/>
            <person name="Fischer H."/>
            <person name="Fitzgerald M."/>
            <person name="Foley K."/>
            <person name="Gage D."/>
            <person name="Galagan J."/>
            <person name="Gearin G."/>
            <person name="Gnerre S."/>
            <person name="Gnirke A."/>
            <person name="Goyette A."/>
            <person name="Graham J."/>
            <person name="Grandbois E."/>
            <person name="Gyaltsen K."/>
            <person name="Hafez N."/>
            <person name="Hagopian D."/>
            <person name="Hagos B."/>
            <person name="Hall J."/>
            <person name="Hatcher B."/>
            <person name="Heller A."/>
            <person name="Higgins H."/>
            <person name="Honan T."/>
            <person name="Horn A."/>
            <person name="Houde N."/>
            <person name="Hughes L."/>
            <person name="Hulme W."/>
            <person name="Husby E."/>
            <person name="Iliev I."/>
            <person name="Jaffe D."/>
            <person name="Jones C."/>
            <person name="Kamal M."/>
            <person name="Kamat A."/>
            <person name="Kamvysselis M."/>
            <person name="Karlsson E."/>
            <person name="Kells C."/>
            <person name="Kieu A."/>
            <person name="Kisner P."/>
            <person name="Kodira C."/>
            <person name="Kulbokas E."/>
            <person name="Labutti K."/>
            <person name="Lama D."/>
            <person name="Landers T."/>
            <person name="Leger J."/>
            <person name="Levine S."/>
            <person name="Lewis D."/>
            <person name="Lewis T."/>
            <person name="Lindblad-toh K."/>
            <person name="Liu X."/>
            <person name="Lokyitsang T."/>
            <person name="Lokyitsang Y."/>
            <person name="Lucien O."/>
            <person name="Lui A."/>
            <person name="Ma L.J."/>
            <person name="Mabbitt R."/>
            <person name="Macdonald J."/>
            <person name="Maclean C."/>
            <person name="Major J."/>
            <person name="Manning J."/>
            <person name="Marabella R."/>
            <person name="Maru K."/>
            <person name="Matthews C."/>
            <person name="Mauceli E."/>
            <person name="Mccarthy M."/>
            <person name="Mcdonough S."/>
            <person name="Mcghee T."/>
            <person name="Meldrim J."/>
            <person name="Meneus L."/>
            <person name="Mesirov J."/>
            <person name="Mihalev A."/>
            <person name="Mihova T."/>
            <person name="Mikkelsen T."/>
            <person name="Mlenga V."/>
            <person name="Moru K."/>
            <person name="Mozes J."/>
            <person name="Mulrain L."/>
            <person name="Munson G."/>
            <person name="Naylor J."/>
            <person name="Newes C."/>
            <person name="Nguyen C."/>
            <person name="Nguyen N."/>
            <person name="Nguyen T."/>
            <person name="Nicol R."/>
            <person name="Nielsen C."/>
            <person name="Nizzari M."/>
            <person name="Norbu C."/>
            <person name="Norbu N."/>
            <person name="O'donnell P."/>
            <person name="Okoawo O."/>
            <person name="O'leary S."/>
            <person name="Omotosho B."/>
            <person name="O'neill K."/>
            <person name="Osman S."/>
            <person name="Parker S."/>
            <person name="Perrin D."/>
            <person name="Phunkhang P."/>
            <person name="Piqani B."/>
            <person name="Purcell S."/>
            <person name="Rachupka T."/>
            <person name="Ramasamy U."/>
            <person name="Rameau R."/>
            <person name="Ray V."/>
            <person name="Raymond C."/>
            <person name="Retta R."/>
            <person name="Richardson S."/>
            <person name="Rise C."/>
            <person name="Rodriguez J."/>
            <person name="Rogers J."/>
            <person name="Rogov P."/>
            <person name="Rutman M."/>
            <person name="Schupbach R."/>
            <person name="Seaman C."/>
            <person name="Settipalli S."/>
            <person name="Sharpe T."/>
            <person name="Sheridan J."/>
            <person name="Sherpa N."/>
            <person name="Shi J."/>
            <person name="Smirnov S."/>
            <person name="Smith C."/>
            <person name="Sougnez C."/>
            <person name="Spencer B."/>
            <person name="Stalker J."/>
            <person name="Stange-thomann N."/>
            <person name="Stavropoulos S."/>
            <person name="Stetson K."/>
            <person name="Stone C."/>
            <person name="Stone S."/>
            <person name="Stubbs M."/>
            <person name="Talamas J."/>
            <person name="Tchuinga P."/>
            <person name="Tenzing P."/>
            <person name="Tesfaye S."/>
            <person name="Theodore J."/>
            <person name="Thoulutsang Y."/>
            <person name="Topham K."/>
            <person name="Towey S."/>
            <person name="Tsamla T."/>
            <person name="Tsomo N."/>
            <person name="Vallee D."/>
            <person name="Vassiliev H."/>
            <person name="Venkataraman V."/>
            <person name="Vinson J."/>
            <person name="Vo A."/>
            <person name="Wade C."/>
            <person name="Wang S."/>
            <person name="Wangchuk T."/>
            <person name="Wangdi T."/>
            <person name="Whittaker C."/>
            <person name="Wilkinson J."/>
            <person name="Wu Y."/>
            <person name="Wyman D."/>
            <person name="Yadav S."/>
            <person name="Yang S."/>
            <person name="Yang X."/>
            <person name="Yeager S."/>
            <person name="Yee E."/>
            <person name="Young G."/>
            <person name="Zainoun J."/>
            <person name="Zembeck L."/>
            <person name="Zimmer A."/>
            <person name="Zody M."/>
            <person name="Lander E."/>
        </authorList>
    </citation>
    <scope>NUCLEOTIDE SEQUENCE [LARGE SCALE GENOMIC DNA]</scope>
</reference>
<proteinExistence type="predicted"/>
<feature type="domain" description="EGF-like" evidence="2">
    <location>
        <begin position="102"/>
        <end position="138"/>
    </location>
</feature>
<dbReference type="OMA" id="CKGKMFC"/>
<evidence type="ECO:0000313" key="4">
    <source>
        <dbReference type="Proteomes" id="UP000007875"/>
    </source>
</evidence>
<dbReference type="InterPro" id="IPR013783">
    <property type="entry name" value="Ig-like_fold"/>
</dbReference>
<reference evidence="3" key="2">
    <citation type="submission" date="2025-08" db="UniProtKB">
        <authorList>
            <consortium name="Ensembl"/>
        </authorList>
    </citation>
    <scope>IDENTIFICATION</scope>
</reference>
<dbReference type="PROSITE" id="PS50026">
    <property type="entry name" value="EGF_3"/>
    <property type="match status" value="1"/>
</dbReference>
<dbReference type="Gene3D" id="2.60.40.10">
    <property type="entry name" value="Immunoglobulins"/>
    <property type="match status" value="1"/>
</dbReference>
<dbReference type="InterPro" id="IPR052108">
    <property type="entry name" value="MEGF/SIB"/>
</dbReference>
<organism evidence="3 4">
    <name type="scientific">Ciona savignyi</name>
    <name type="common">Pacific transparent sea squirt</name>
    <dbReference type="NCBI Taxonomy" id="51511"/>
    <lineage>
        <taxon>Eukaryota</taxon>
        <taxon>Metazoa</taxon>
        <taxon>Chordata</taxon>
        <taxon>Tunicata</taxon>
        <taxon>Ascidiacea</taxon>
        <taxon>Phlebobranchia</taxon>
        <taxon>Cionidae</taxon>
        <taxon>Ciona</taxon>
    </lineage>
</organism>
<dbReference type="SMART" id="SM00181">
    <property type="entry name" value="EGF"/>
    <property type="match status" value="2"/>
</dbReference>
<name>H2Z3R8_CIOSA</name>
<dbReference type="FunFam" id="2.170.300.10:FF:000003">
    <property type="entry name" value="tyrosine-protein kinase receptor Tie-1 isoform X1"/>
    <property type="match status" value="1"/>
</dbReference>
<dbReference type="GeneTree" id="ENSGT00940000167696"/>
<protein>
    <recommendedName>
        <fullName evidence="2">EGF-like domain-containing protein</fullName>
    </recommendedName>
</protein>